<dbReference type="EMBL" id="FLUV01000288">
    <property type="protein sequence ID" value="SBW18545.1"/>
    <property type="molecule type" value="Genomic_DNA"/>
</dbReference>
<gene>
    <name evidence="1" type="ORF">FDG2_0713</name>
</gene>
<dbReference type="AlphaFoldDB" id="A0A1C3NU42"/>
<evidence type="ECO:0000313" key="1">
    <source>
        <dbReference type="EMBL" id="SBW18545.1"/>
    </source>
</evidence>
<accession>A0A1C3NU42</accession>
<keyword evidence="2" id="KW-1185">Reference proteome</keyword>
<organism evidence="1 2">
    <name type="scientific">Candidatus Protofrankia californiensis</name>
    <dbReference type="NCBI Taxonomy" id="1839754"/>
    <lineage>
        <taxon>Bacteria</taxon>
        <taxon>Bacillati</taxon>
        <taxon>Actinomycetota</taxon>
        <taxon>Actinomycetes</taxon>
        <taxon>Frankiales</taxon>
        <taxon>Frankiaceae</taxon>
        <taxon>Protofrankia</taxon>
    </lineage>
</organism>
<proteinExistence type="predicted"/>
<evidence type="ECO:0008006" key="3">
    <source>
        <dbReference type="Google" id="ProtNLM"/>
    </source>
</evidence>
<name>A0A1C3NU42_9ACTN</name>
<dbReference type="Gene3D" id="1.10.1200.10">
    <property type="entry name" value="ACP-like"/>
    <property type="match status" value="1"/>
</dbReference>
<reference evidence="2" key="1">
    <citation type="submission" date="2016-02" db="EMBL/GenBank/DDBJ databases">
        <authorList>
            <person name="Wibberg D."/>
        </authorList>
    </citation>
    <scope>NUCLEOTIDE SEQUENCE [LARGE SCALE GENOMIC DNA]</scope>
</reference>
<protein>
    <recommendedName>
        <fullName evidence="3">Carrier domain-containing protein</fullName>
    </recommendedName>
</protein>
<evidence type="ECO:0000313" key="2">
    <source>
        <dbReference type="Proteomes" id="UP000199013"/>
    </source>
</evidence>
<dbReference type="Proteomes" id="UP000199013">
    <property type="component" value="Unassembled WGS sequence"/>
</dbReference>
<dbReference type="InterPro" id="IPR036736">
    <property type="entry name" value="ACP-like_sf"/>
</dbReference>
<sequence>MAHPWTADRLLDFLVERTVLAAEDRPDHLAVTFAEVGMDSLAYLHLQTVAFDTFGIELPAEPPDDYTLAEILTAINTAAVNTAAINTAASQNAVA</sequence>
<dbReference type="SUPFAM" id="SSF47336">
    <property type="entry name" value="ACP-like"/>
    <property type="match status" value="1"/>
</dbReference>